<feature type="compositionally biased region" description="Basic and acidic residues" evidence="1">
    <location>
        <begin position="136"/>
        <end position="153"/>
    </location>
</feature>
<reference evidence="2 3" key="1">
    <citation type="submission" date="2018-12" db="EMBL/GenBank/DDBJ databases">
        <title>Draft genome sequence of Xylaria grammica IHI A82.</title>
        <authorList>
            <person name="Buettner E."/>
            <person name="Kellner H."/>
        </authorList>
    </citation>
    <scope>NUCLEOTIDE SEQUENCE [LARGE SCALE GENOMIC DNA]</scope>
    <source>
        <strain evidence="2 3">IHI A82</strain>
    </source>
</reference>
<dbReference type="InterPro" id="IPR002745">
    <property type="entry name" value="Ptrans_KptA/Tpt1"/>
</dbReference>
<accession>A0A439D0J8</accession>
<protein>
    <recommendedName>
        <fullName evidence="4">2'-phosphotransferase</fullName>
    </recommendedName>
</protein>
<feature type="compositionally biased region" description="Basic residues" evidence="1">
    <location>
        <begin position="291"/>
        <end position="302"/>
    </location>
</feature>
<feature type="compositionally biased region" description="Acidic residues" evidence="1">
    <location>
        <begin position="315"/>
        <end position="328"/>
    </location>
</feature>
<dbReference type="STRING" id="363999.A0A439D0J8"/>
<comment type="caution">
    <text evidence="2">The sequence shown here is derived from an EMBL/GenBank/DDBJ whole genome shotgun (WGS) entry which is preliminary data.</text>
</comment>
<dbReference type="GO" id="GO:0016740">
    <property type="term" value="F:transferase activity"/>
    <property type="evidence" value="ECO:0007669"/>
    <property type="project" value="InterPro"/>
</dbReference>
<feature type="region of interest" description="Disordered" evidence="1">
    <location>
        <begin position="286"/>
        <end position="328"/>
    </location>
</feature>
<evidence type="ECO:0000313" key="3">
    <source>
        <dbReference type="Proteomes" id="UP000286045"/>
    </source>
</evidence>
<feature type="region of interest" description="Disordered" evidence="1">
    <location>
        <begin position="19"/>
        <end position="46"/>
    </location>
</feature>
<keyword evidence="3" id="KW-1185">Reference proteome</keyword>
<gene>
    <name evidence="2" type="ORF">EKO27_g7120</name>
</gene>
<evidence type="ECO:0000313" key="2">
    <source>
        <dbReference type="EMBL" id="RWA07974.1"/>
    </source>
</evidence>
<dbReference type="Proteomes" id="UP000286045">
    <property type="component" value="Unassembled WGS sequence"/>
</dbReference>
<feature type="compositionally biased region" description="Polar residues" evidence="1">
    <location>
        <begin position="123"/>
        <end position="134"/>
    </location>
</feature>
<evidence type="ECO:0000256" key="1">
    <source>
        <dbReference type="SAM" id="MobiDB-lite"/>
    </source>
</evidence>
<feature type="region of interest" description="Disordered" evidence="1">
    <location>
        <begin position="123"/>
        <end position="167"/>
    </location>
</feature>
<sequence length="328" mass="35545">MAAASVLIPLSVINQNGGVLPPSALSQQNPRHGRSRGMSVNGKSAGGKGYRVVENADSTVAKAVAFVLKRAVLQDELDSEAEEDDYLICNAEGWVGVADLLEQTRMKDLGITLNAVRHAASSSKARFTLRQQPESDAEKAESYQVRRDSKRDSASQAPLIPEGEPLKADSENLPEYIVYETTYQNYPLVVASGNIKRADGATHLSFLPVIAATAASRPSKADVSIWIHLRTAMEQAPELNWQFTTSGRIVTVAEEIPQSLWKKAVARRPDIGLLFEDGVVHKEIPEGLRGKGAKGKAKKGKGMLRQEGQGRADSESDSVEESVEDEEV</sequence>
<name>A0A439D0J8_9PEZI</name>
<proteinExistence type="predicted"/>
<organism evidence="2 3">
    <name type="scientific">Xylaria grammica</name>
    <dbReference type="NCBI Taxonomy" id="363999"/>
    <lineage>
        <taxon>Eukaryota</taxon>
        <taxon>Fungi</taxon>
        <taxon>Dikarya</taxon>
        <taxon>Ascomycota</taxon>
        <taxon>Pezizomycotina</taxon>
        <taxon>Sordariomycetes</taxon>
        <taxon>Xylariomycetidae</taxon>
        <taxon>Xylariales</taxon>
        <taxon>Xylariaceae</taxon>
        <taxon>Xylaria</taxon>
    </lineage>
</organism>
<evidence type="ECO:0008006" key="4">
    <source>
        <dbReference type="Google" id="ProtNLM"/>
    </source>
</evidence>
<dbReference type="AlphaFoldDB" id="A0A439D0J8"/>
<dbReference type="SUPFAM" id="SSF56399">
    <property type="entry name" value="ADP-ribosylation"/>
    <property type="match status" value="1"/>
</dbReference>
<dbReference type="EMBL" id="RYZI01000225">
    <property type="protein sequence ID" value="RWA07974.1"/>
    <property type="molecule type" value="Genomic_DNA"/>
</dbReference>
<dbReference type="Pfam" id="PF01885">
    <property type="entry name" value="PTS_2-RNA"/>
    <property type="match status" value="1"/>
</dbReference>